<dbReference type="STRING" id="679935.Alfi_2185"/>
<dbReference type="KEGG" id="afd:Alfi_2185"/>
<sequence>MKRNQLTDPLYYRNRLEEFIRERHPRLIHAYKLIGTRSNLAAQTYKEAIESGESPLAASARADTVLYEDLIFSRFDTLRCILATEFPMIPAHRQRSLALTLETYCEDVFARYNLDDGMVARSEYNHLIVELTNTLRIYFQQNNIYTPRRGRPANQR</sequence>
<dbReference type="Gene3D" id="1.10.8.340">
    <property type="entry name" value="PG0816-like"/>
    <property type="match status" value="1"/>
</dbReference>
<evidence type="ECO:0000313" key="1">
    <source>
        <dbReference type="EMBL" id="AFL78469.1"/>
    </source>
</evidence>
<dbReference type="InterPro" id="IPR015082">
    <property type="entry name" value="DUF1896"/>
</dbReference>
<dbReference type="Proteomes" id="UP000006052">
    <property type="component" value="Chromosome"/>
</dbReference>
<dbReference type="RefSeq" id="WP_014775815.1">
    <property type="nucleotide sequence ID" value="NC_018011.1"/>
</dbReference>
<proteinExistence type="predicted"/>
<evidence type="ECO:0008006" key="3">
    <source>
        <dbReference type="Google" id="ProtNLM"/>
    </source>
</evidence>
<gene>
    <name evidence="1" type="ordered locus">Alfi_2185</name>
</gene>
<dbReference type="EMBL" id="CP003274">
    <property type="protein sequence ID" value="AFL78469.1"/>
    <property type="molecule type" value="Genomic_DNA"/>
</dbReference>
<dbReference type="Gene3D" id="1.10.8.330">
    <property type="entry name" value="PG0816-like"/>
    <property type="match status" value="1"/>
</dbReference>
<reference evidence="2" key="1">
    <citation type="journal article" date="2013" name="Stand. Genomic Sci.">
        <title>Complete genome sequence of the bile-resistant pigment-producing anaerobe Alistipes finegoldii type strain (AHN2437(T)).</title>
        <authorList>
            <person name="Mavromatis K."/>
            <person name="Stackebrandt E."/>
            <person name="Munk C."/>
            <person name="Lapidus A."/>
            <person name="Nolan M."/>
            <person name="Lucas S."/>
            <person name="Hammon N."/>
            <person name="Deshpande S."/>
            <person name="Cheng J.F."/>
            <person name="Tapia R."/>
            <person name="Goodwin L.A."/>
            <person name="Pitluck S."/>
            <person name="Liolios K."/>
            <person name="Pagani I."/>
            <person name="Ivanova N."/>
            <person name="Mikhailova N."/>
            <person name="Huntemann M."/>
            <person name="Pati A."/>
            <person name="Chen A."/>
            <person name="Palaniappan K."/>
            <person name="Land M."/>
            <person name="Hauser L."/>
            <person name="Rohde M."/>
            <person name="Gronow S."/>
            <person name="Goker M."/>
            <person name="Detter J.C."/>
            <person name="Bristow J."/>
            <person name="Eisen J.A."/>
            <person name="Markowitz V."/>
            <person name="Hugenholtz P."/>
            <person name="Kyrpides N.C."/>
            <person name="Klenk H.P."/>
            <person name="Woyke T."/>
        </authorList>
    </citation>
    <scope>NUCLEOTIDE SEQUENCE</scope>
    <source>
        <strain evidence="2">DSM 17242 / JCM 16770 / AHN 2437 / CCUG 46020 / CIP 107999</strain>
    </source>
</reference>
<dbReference type="HOGENOM" id="CLU_116247_0_0_10"/>
<dbReference type="GeneID" id="79838829"/>
<protein>
    <recommendedName>
        <fullName evidence="3">DUF1896 domain-containing protein</fullName>
    </recommendedName>
</protein>
<organism evidence="1 2">
    <name type="scientific">Alistipes finegoldii (strain DSM 17242 / JCM 16770 / CCUG 46020 / CIP 107999 / KCTC 15236 / AHN 2437)</name>
    <dbReference type="NCBI Taxonomy" id="679935"/>
    <lineage>
        <taxon>Bacteria</taxon>
        <taxon>Pseudomonadati</taxon>
        <taxon>Bacteroidota</taxon>
        <taxon>Bacteroidia</taxon>
        <taxon>Bacteroidales</taxon>
        <taxon>Rikenellaceae</taxon>
        <taxon>Alistipes</taxon>
    </lineage>
</organism>
<dbReference type="AlphaFoldDB" id="I3YNA1"/>
<accession>I3YNA1</accession>
<name>I3YNA1_ALIFI</name>
<evidence type="ECO:0000313" key="2">
    <source>
        <dbReference type="Proteomes" id="UP000006052"/>
    </source>
</evidence>
<dbReference type="SUPFAM" id="SSF140753">
    <property type="entry name" value="PG0816-like"/>
    <property type="match status" value="1"/>
</dbReference>
<dbReference type="Pfam" id="PF08989">
    <property type="entry name" value="DUF1896"/>
    <property type="match status" value="1"/>
</dbReference>
<dbReference type="InterPro" id="IPR036297">
    <property type="entry name" value="PG0816-like_sf"/>
</dbReference>